<organism evidence="1 2">
    <name type="scientific">Thauera terpenica 58Eu</name>
    <dbReference type="NCBI Taxonomy" id="1348657"/>
    <lineage>
        <taxon>Bacteria</taxon>
        <taxon>Pseudomonadati</taxon>
        <taxon>Pseudomonadota</taxon>
        <taxon>Betaproteobacteria</taxon>
        <taxon>Rhodocyclales</taxon>
        <taxon>Zoogloeaceae</taxon>
        <taxon>Thauera</taxon>
    </lineage>
</organism>
<accession>S9ZLB4</accession>
<evidence type="ECO:0000313" key="2">
    <source>
        <dbReference type="Proteomes" id="UP000015455"/>
    </source>
</evidence>
<dbReference type="Proteomes" id="UP000015455">
    <property type="component" value="Unassembled WGS sequence"/>
</dbReference>
<gene>
    <name evidence="1" type="ORF">M622_15930</name>
</gene>
<proteinExistence type="predicted"/>
<dbReference type="PATRIC" id="fig|1348657.5.peg.2057"/>
<reference evidence="1 2" key="1">
    <citation type="submission" date="2013-06" db="EMBL/GenBank/DDBJ databases">
        <title>Draft genome sequence of Thauera terpenica.</title>
        <authorList>
            <person name="Liu B."/>
            <person name="Frostegard A.H."/>
            <person name="Shapleigh J.P."/>
        </authorList>
    </citation>
    <scope>NUCLEOTIDE SEQUENCE [LARGE SCALE GENOMIC DNA]</scope>
    <source>
        <strain evidence="1 2">58Eu</strain>
    </source>
</reference>
<comment type="caution">
    <text evidence="1">The sequence shown here is derived from an EMBL/GenBank/DDBJ whole genome shotgun (WGS) entry which is preliminary data.</text>
</comment>
<dbReference type="EMBL" id="ATJV01000057">
    <property type="protein sequence ID" value="EPZ15421.1"/>
    <property type="molecule type" value="Genomic_DNA"/>
</dbReference>
<protein>
    <submittedName>
        <fullName evidence="1">Uncharacterized protein</fullName>
    </submittedName>
</protein>
<sequence>MFMMSCTAENTATFIYCYNFQRIYSDFTHILTRMMV</sequence>
<dbReference type="STRING" id="1348657.M622_15930"/>
<keyword evidence="2" id="KW-1185">Reference proteome</keyword>
<evidence type="ECO:0000313" key="1">
    <source>
        <dbReference type="EMBL" id="EPZ15421.1"/>
    </source>
</evidence>
<name>S9ZLB4_9RHOO</name>
<dbReference type="AlphaFoldDB" id="S9ZLB4"/>